<evidence type="ECO:0000313" key="8">
    <source>
        <dbReference type="Proteomes" id="UP001174908"/>
    </source>
</evidence>
<dbReference type="InterPro" id="IPR029056">
    <property type="entry name" value="Ribokinase-like"/>
</dbReference>
<dbReference type="Pfam" id="PF00294">
    <property type="entry name" value="PfkB"/>
    <property type="match status" value="1"/>
</dbReference>
<keyword evidence="5" id="KW-0067">ATP-binding</keyword>
<dbReference type="CDD" id="cd01167">
    <property type="entry name" value="bac_FRK"/>
    <property type="match status" value="1"/>
</dbReference>
<dbReference type="EC" id="2.7.1.-" evidence="7"/>
<keyword evidence="4 7" id="KW-0418">Kinase</keyword>
<dbReference type="EMBL" id="JASZYV010000001">
    <property type="protein sequence ID" value="MDM0043370.1"/>
    <property type="molecule type" value="Genomic_DNA"/>
</dbReference>
<evidence type="ECO:0000259" key="6">
    <source>
        <dbReference type="Pfam" id="PF00294"/>
    </source>
</evidence>
<proteinExistence type="inferred from homology"/>
<keyword evidence="3" id="KW-0547">Nucleotide-binding</keyword>
<dbReference type="InterPro" id="IPR011611">
    <property type="entry name" value="PfkB_dom"/>
</dbReference>
<keyword evidence="8" id="KW-1185">Reference proteome</keyword>
<dbReference type="PROSITE" id="PS00584">
    <property type="entry name" value="PFKB_KINASES_2"/>
    <property type="match status" value="1"/>
</dbReference>
<dbReference type="GO" id="GO:0016301">
    <property type="term" value="F:kinase activity"/>
    <property type="evidence" value="ECO:0007669"/>
    <property type="project" value="UniProtKB-KW"/>
</dbReference>
<accession>A0ABT7N666</accession>
<comment type="similarity">
    <text evidence="1">Belongs to the carbohydrate kinase PfkB family.</text>
</comment>
<feature type="domain" description="Carbohydrate kinase PfkB" evidence="6">
    <location>
        <begin position="3"/>
        <end position="303"/>
    </location>
</feature>
<evidence type="ECO:0000256" key="1">
    <source>
        <dbReference type="ARBA" id="ARBA00010688"/>
    </source>
</evidence>
<evidence type="ECO:0000313" key="7">
    <source>
        <dbReference type="EMBL" id="MDM0043370.1"/>
    </source>
</evidence>
<dbReference type="SUPFAM" id="SSF53613">
    <property type="entry name" value="Ribokinase-like"/>
    <property type="match status" value="1"/>
</dbReference>
<gene>
    <name evidence="7" type="ORF">QTH91_02650</name>
</gene>
<reference evidence="7" key="1">
    <citation type="submission" date="2023-06" db="EMBL/GenBank/DDBJ databases">
        <authorList>
            <person name="Jiang Y."/>
            <person name="Liu Q."/>
        </authorList>
    </citation>
    <scope>NUCLEOTIDE SEQUENCE</scope>
    <source>
        <strain evidence="7">CGMCC 1.12089</strain>
    </source>
</reference>
<dbReference type="InterPro" id="IPR050306">
    <property type="entry name" value="PfkB_Carbo_kinase"/>
</dbReference>
<dbReference type="PANTHER" id="PTHR43085:SF1">
    <property type="entry name" value="PSEUDOURIDINE KINASE-RELATED"/>
    <property type="match status" value="1"/>
</dbReference>
<evidence type="ECO:0000256" key="3">
    <source>
        <dbReference type="ARBA" id="ARBA00022741"/>
    </source>
</evidence>
<sequence>MFVVCGEALMDIYPSSEDTPTGLLLDARVGGSPFNVAVGLARLAQPVAFFGAISTDIPGERLMRALQGEGVACDAVARPAAPTTLGFVGLDDQGSPAYTFHGEGAADRQLGMDALATLPPRMRALHVGSYATVVEPIASTLRALVAREHGRTPICFDPNIRPAVEPDIDRWRDLVRWMLPRCDLLKISEEDLQLLRPGVNLTHFAGAALAAGVGLVVVTRGSEGACAWSPTGEAQVEATAVEVVDSVGAGDAFQAALLAWLCEQDKLSLETLRSLGSEDMERALRFASDAAGIACGRRGADLPRRADLPAD</sequence>
<dbReference type="PANTHER" id="PTHR43085">
    <property type="entry name" value="HEXOKINASE FAMILY MEMBER"/>
    <property type="match status" value="1"/>
</dbReference>
<keyword evidence="2 7" id="KW-0808">Transferase</keyword>
<organism evidence="7 8">
    <name type="scientific">Variovorax dokdonensis</name>
    <dbReference type="NCBI Taxonomy" id="344883"/>
    <lineage>
        <taxon>Bacteria</taxon>
        <taxon>Pseudomonadati</taxon>
        <taxon>Pseudomonadota</taxon>
        <taxon>Betaproteobacteria</taxon>
        <taxon>Burkholderiales</taxon>
        <taxon>Comamonadaceae</taxon>
        <taxon>Variovorax</taxon>
    </lineage>
</organism>
<dbReference type="Gene3D" id="3.40.1190.20">
    <property type="match status" value="1"/>
</dbReference>
<protein>
    <submittedName>
        <fullName evidence="7">Carbohydrate kinase</fullName>
        <ecNumber evidence="7">2.7.1.-</ecNumber>
    </submittedName>
</protein>
<evidence type="ECO:0000256" key="5">
    <source>
        <dbReference type="ARBA" id="ARBA00022840"/>
    </source>
</evidence>
<dbReference type="RefSeq" id="WP_286658484.1">
    <property type="nucleotide sequence ID" value="NZ_JASZYV010000001.1"/>
</dbReference>
<dbReference type="Proteomes" id="UP001174908">
    <property type="component" value="Unassembled WGS sequence"/>
</dbReference>
<dbReference type="InterPro" id="IPR002173">
    <property type="entry name" value="Carboh/pur_kinase_PfkB_CS"/>
</dbReference>
<comment type="caution">
    <text evidence="7">The sequence shown here is derived from an EMBL/GenBank/DDBJ whole genome shotgun (WGS) entry which is preliminary data.</text>
</comment>
<evidence type="ECO:0000256" key="4">
    <source>
        <dbReference type="ARBA" id="ARBA00022777"/>
    </source>
</evidence>
<evidence type="ECO:0000256" key="2">
    <source>
        <dbReference type="ARBA" id="ARBA00022679"/>
    </source>
</evidence>
<name>A0ABT7N666_9BURK</name>